<feature type="non-terminal residue" evidence="1">
    <location>
        <position position="1"/>
    </location>
</feature>
<organism evidence="1 2">
    <name type="scientific">Neophaeococcomyces mojaviensis</name>
    <dbReference type="NCBI Taxonomy" id="3383035"/>
    <lineage>
        <taxon>Eukaryota</taxon>
        <taxon>Fungi</taxon>
        <taxon>Dikarya</taxon>
        <taxon>Ascomycota</taxon>
        <taxon>Pezizomycotina</taxon>
        <taxon>Eurotiomycetes</taxon>
        <taxon>Chaetothyriomycetidae</taxon>
        <taxon>Chaetothyriales</taxon>
        <taxon>Chaetothyriales incertae sedis</taxon>
        <taxon>Neophaeococcomyces</taxon>
    </lineage>
</organism>
<accession>A0ACC2ZNM5</accession>
<comment type="caution">
    <text evidence="1">The sequence shown here is derived from an EMBL/GenBank/DDBJ whole genome shotgun (WGS) entry which is preliminary data.</text>
</comment>
<reference evidence="1" key="1">
    <citation type="submission" date="2022-10" db="EMBL/GenBank/DDBJ databases">
        <title>Culturing micro-colonial fungi from biological soil crusts in the Mojave desert and describing Neophaeococcomyces mojavensis, and introducing the new genera and species Taxawa tesnikishii.</title>
        <authorList>
            <person name="Kurbessoian T."/>
            <person name="Stajich J.E."/>
        </authorList>
    </citation>
    <scope>NUCLEOTIDE SEQUENCE</scope>
    <source>
        <strain evidence="1">JES_112</strain>
    </source>
</reference>
<sequence>DLLAHYLLNFDEKLGRHVIGGDEKITALMIGEGEWQRFSRSELYSNTKAENEISYFWDELIQRTCQNALEGKLGGNTDLFRGQSAIIEMVKEPRFVRRALAAKMRENVLSFPDLPGITRHVSLMPSFYSNVNYVFLQLRVPEDMRRHPDYLAMRRKLLEIACGAAKNTFSNLVKVVGIGMDAPMYAGDTNSEDFLLMPCETWTEETRPHYEELNKEWHFFGTPNAKSYEQRITEFVQPGSAYSKGKTGRNDKVLGPLTEVSVPAARIGLDYARRDEPSKQSDPSVPFDKMQPWGIWSKDSTQKDRRPYPSALAFPAQADVGAHIDAFPAMGGKSIDSRRHTIEPILEIPPHRTDYNFLGRDTIQLPFDATDVEVTILLLEGAVSSVVCINLDEDVLGSGRKRLA</sequence>
<evidence type="ECO:0000313" key="2">
    <source>
        <dbReference type="Proteomes" id="UP001172386"/>
    </source>
</evidence>
<dbReference type="EMBL" id="JAPDRQ010000439">
    <property type="protein sequence ID" value="KAJ9649215.1"/>
    <property type="molecule type" value="Genomic_DNA"/>
</dbReference>
<evidence type="ECO:0000313" key="1">
    <source>
        <dbReference type="EMBL" id="KAJ9649215.1"/>
    </source>
</evidence>
<dbReference type="Proteomes" id="UP001172386">
    <property type="component" value="Unassembled WGS sequence"/>
</dbReference>
<gene>
    <name evidence="1" type="ORF">H2198_010880</name>
</gene>
<proteinExistence type="predicted"/>
<name>A0ACC2ZNM5_9EURO</name>
<protein>
    <submittedName>
        <fullName evidence="1">Uncharacterized protein</fullName>
    </submittedName>
</protein>
<keyword evidence="2" id="KW-1185">Reference proteome</keyword>